<dbReference type="STRING" id="1169540.A0A0G4EV60"/>
<dbReference type="EMBL" id="CDMY01000321">
    <property type="protein sequence ID" value="CEM02227.1"/>
    <property type="molecule type" value="Genomic_DNA"/>
</dbReference>
<protein>
    <recommendedName>
        <fullName evidence="3">AB hydrolase-1 domain-containing protein</fullName>
    </recommendedName>
</protein>
<dbReference type="PhylomeDB" id="A0A0G4EV60"/>
<name>A0A0G4EV60_VITBC</name>
<reference evidence="4 5" key="1">
    <citation type="submission" date="2014-11" db="EMBL/GenBank/DDBJ databases">
        <authorList>
            <person name="Zhu J."/>
            <person name="Qi W."/>
            <person name="Song R."/>
        </authorList>
    </citation>
    <scope>NUCLEOTIDE SEQUENCE [LARGE SCALE GENOMIC DNA]</scope>
</reference>
<organism evidence="4 5">
    <name type="scientific">Vitrella brassicaformis (strain CCMP3155)</name>
    <dbReference type="NCBI Taxonomy" id="1169540"/>
    <lineage>
        <taxon>Eukaryota</taxon>
        <taxon>Sar</taxon>
        <taxon>Alveolata</taxon>
        <taxon>Colpodellida</taxon>
        <taxon>Vitrellaceae</taxon>
        <taxon>Vitrella</taxon>
    </lineage>
</organism>
<evidence type="ECO:0000313" key="5">
    <source>
        <dbReference type="Proteomes" id="UP000041254"/>
    </source>
</evidence>
<keyword evidence="5" id="KW-1185">Reference proteome</keyword>
<dbReference type="PANTHER" id="PTHR42886:SF29">
    <property type="entry name" value="PUMMELIG, ISOFORM A"/>
    <property type="match status" value="1"/>
</dbReference>
<evidence type="ECO:0000256" key="2">
    <source>
        <dbReference type="SAM" id="MobiDB-lite"/>
    </source>
</evidence>
<dbReference type="VEuPathDB" id="CryptoDB:Vbra_13536"/>
<evidence type="ECO:0000256" key="1">
    <source>
        <dbReference type="ARBA" id="ARBA00038097"/>
    </source>
</evidence>
<dbReference type="GO" id="GO:0055088">
    <property type="term" value="P:lipid homeostasis"/>
    <property type="evidence" value="ECO:0007669"/>
    <property type="project" value="TreeGrafter"/>
</dbReference>
<gene>
    <name evidence="4" type="ORF">Vbra_13536</name>
</gene>
<proteinExistence type="inferred from homology"/>
<dbReference type="AlphaFoldDB" id="A0A0G4EV60"/>
<dbReference type="InterPro" id="IPR000073">
    <property type="entry name" value="AB_hydrolase_1"/>
</dbReference>
<dbReference type="Proteomes" id="UP000041254">
    <property type="component" value="Unassembled WGS sequence"/>
</dbReference>
<dbReference type="Gene3D" id="3.40.50.1820">
    <property type="entry name" value="alpha/beta hydrolase"/>
    <property type="match status" value="1"/>
</dbReference>
<dbReference type="PANTHER" id="PTHR42886">
    <property type="entry name" value="RE40534P-RELATED"/>
    <property type="match status" value="1"/>
</dbReference>
<dbReference type="GO" id="GO:0052689">
    <property type="term" value="F:carboxylic ester hydrolase activity"/>
    <property type="evidence" value="ECO:0007669"/>
    <property type="project" value="TreeGrafter"/>
</dbReference>
<dbReference type="GO" id="GO:0042171">
    <property type="term" value="F:lysophosphatidic acid acyltransferase activity"/>
    <property type="evidence" value="ECO:0007669"/>
    <property type="project" value="TreeGrafter"/>
</dbReference>
<dbReference type="Pfam" id="PF00561">
    <property type="entry name" value="Abhydrolase_1"/>
    <property type="match status" value="1"/>
</dbReference>
<dbReference type="InterPro" id="IPR029058">
    <property type="entry name" value="AB_hydrolase_fold"/>
</dbReference>
<feature type="domain" description="AB hydrolase-1" evidence="3">
    <location>
        <begin position="83"/>
        <end position="194"/>
    </location>
</feature>
<feature type="region of interest" description="Disordered" evidence="2">
    <location>
        <begin position="50"/>
        <end position="77"/>
    </location>
</feature>
<sequence length="360" mass="39785">MWVPTSARRLDETEKRVLDESVHGQGHVTYLRKPTAIVHRGEDHHIHTVTYSAGKPSDSPPPDSPASGSESTSSSSEGRASFPVVFCHGYGGGCGSFARVMAKMVRDHSHLTCHAIDWLGFGRSSRPSFRFDKDKPLDCAAEFVESLEAWRREKAIDKMVLCGHSMGGYLAAVYASRYPHRVHKLILASTVGIQKKPEELRDGFAGAPWYVRTLVGTVRGLWDMDVTPLALLRGIGPIGPGLLRGALSKRIGEHIYPNGEIQDYVYHVNANAASADTAITTLFEPTVFAREPLFDRVRQLPMPTLFLYGERDWVDASTGHQLKAMNPQTFDVQLLPDCAHQITVENSHSFAEAVGEFCCR</sequence>
<dbReference type="PRINTS" id="PR00111">
    <property type="entry name" value="ABHYDROLASE"/>
</dbReference>
<comment type="similarity">
    <text evidence="1">Belongs to the peptidase S33 family. ABHD4/ABHD5 subfamily.</text>
</comment>
<feature type="compositionally biased region" description="Low complexity" evidence="2">
    <location>
        <begin position="65"/>
        <end position="77"/>
    </location>
</feature>
<dbReference type="SUPFAM" id="SSF53474">
    <property type="entry name" value="alpha/beta-Hydrolases"/>
    <property type="match status" value="1"/>
</dbReference>
<accession>A0A0G4EV60</accession>
<evidence type="ECO:0000259" key="3">
    <source>
        <dbReference type="Pfam" id="PF00561"/>
    </source>
</evidence>
<dbReference type="OrthoDB" id="430332at2759"/>
<dbReference type="OMA" id="AFHSMMQ"/>
<evidence type="ECO:0000313" key="4">
    <source>
        <dbReference type="EMBL" id="CEM02227.1"/>
    </source>
</evidence>
<dbReference type="GO" id="GO:0006654">
    <property type="term" value="P:phosphatidic acid biosynthetic process"/>
    <property type="evidence" value="ECO:0007669"/>
    <property type="project" value="TreeGrafter"/>
</dbReference>
<dbReference type="InParanoid" id="A0A0G4EV60"/>
<dbReference type="GO" id="GO:0005739">
    <property type="term" value="C:mitochondrion"/>
    <property type="evidence" value="ECO:0007669"/>
    <property type="project" value="TreeGrafter"/>
</dbReference>